<accession>A0A2Y9I9Q7</accession>
<dbReference type="KEGG" id="nsu:110593521"/>
<organism evidence="5 6">
    <name type="scientific">Neomonachus schauinslandi</name>
    <name type="common">Hawaiian monk seal</name>
    <name type="synonym">Monachus schauinslandi</name>
    <dbReference type="NCBI Taxonomy" id="29088"/>
    <lineage>
        <taxon>Eukaryota</taxon>
        <taxon>Metazoa</taxon>
        <taxon>Chordata</taxon>
        <taxon>Craniata</taxon>
        <taxon>Vertebrata</taxon>
        <taxon>Euteleostomi</taxon>
        <taxon>Mammalia</taxon>
        <taxon>Eutheria</taxon>
        <taxon>Laurasiatheria</taxon>
        <taxon>Carnivora</taxon>
        <taxon>Caniformia</taxon>
        <taxon>Pinnipedia</taxon>
        <taxon>Phocidae</taxon>
        <taxon>Monachinae</taxon>
        <taxon>Monachini</taxon>
        <taxon>Neomonachus</taxon>
    </lineage>
</organism>
<dbReference type="InterPro" id="IPR023346">
    <property type="entry name" value="Lysozyme-like_dom_sf"/>
</dbReference>
<dbReference type="PRINTS" id="PR00135">
    <property type="entry name" value="LYZLACT"/>
</dbReference>
<feature type="domain" description="Glycosyl hydrolases family 22 (GH22)" evidence="4">
    <location>
        <begin position="46"/>
        <end position="64"/>
    </location>
</feature>
<name>A0A2Y9I9Q7_NEOSC</name>
<dbReference type="FunFam" id="1.10.530.10:FF:000001">
    <property type="entry name" value="Lysozyme C"/>
    <property type="match status" value="1"/>
</dbReference>
<evidence type="ECO:0000259" key="4">
    <source>
        <dbReference type="PROSITE" id="PS00128"/>
    </source>
</evidence>
<comment type="similarity">
    <text evidence="1 3">Belongs to the glycosyl hydrolase 22 family.</text>
</comment>
<dbReference type="InterPro" id="IPR019799">
    <property type="entry name" value="Glyco_hydro_22_CS"/>
</dbReference>
<dbReference type="PANTHER" id="PTHR11407:SF69">
    <property type="entry name" value="LYSOZYME C, MILK ISOZYME"/>
    <property type="match status" value="1"/>
</dbReference>
<dbReference type="PROSITE" id="PS51348">
    <property type="entry name" value="GLYCOSYL_HYDROL_F22_2"/>
    <property type="match status" value="1"/>
</dbReference>
<dbReference type="PRINTS" id="PR00137">
    <property type="entry name" value="LYSOZYME"/>
</dbReference>
<evidence type="ECO:0000313" key="6">
    <source>
        <dbReference type="RefSeq" id="XP_021560471.1"/>
    </source>
</evidence>
<reference evidence="6" key="1">
    <citation type="submission" date="2025-08" db="UniProtKB">
        <authorList>
            <consortium name="RefSeq"/>
        </authorList>
    </citation>
    <scope>IDENTIFICATION</scope>
    <source>
        <tissue evidence="6">Blood</tissue>
    </source>
</reference>
<evidence type="ECO:0000256" key="1">
    <source>
        <dbReference type="ARBA" id="ARBA00010859"/>
    </source>
</evidence>
<dbReference type="Gene3D" id="1.10.530.10">
    <property type="match status" value="1"/>
</dbReference>
<protein>
    <submittedName>
        <fullName evidence="6">Lysozyme C, milk isozyme-like</fullName>
    </submittedName>
</protein>
<dbReference type="GeneID" id="110593521"/>
<dbReference type="SMART" id="SM00263">
    <property type="entry name" value="LYZ1"/>
    <property type="match status" value="1"/>
</dbReference>
<proteinExistence type="inferred from homology"/>
<dbReference type="InParanoid" id="A0A2Y9I9Q7"/>
<dbReference type="PANTHER" id="PTHR11407">
    <property type="entry name" value="LYSOZYME C"/>
    <property type="match status" value="1"/>
</dbReference>
<dbReference type="Pfam" id="PF00062">
    <property type="entry name" value="Lys"/>
    <property type="match status" value="1"/>
</dbReference>
<keyword evidence="5" id="KW-1185">Reference proteome</keyword>
<dbReference type="InterPro" id="IPR001916">
    <property type="entry name" value="Glyco_hydro_22"/>
</dbReference>
<dbReference type="FunCoup" id="A0A2Y9I9Q7">
    <property type="interactions" value="3"/>
</dbReference>
<evidence type="ECO:0000256" key="3">
    <source>
        <dbReference type="RuleBase" id="RU004440"/>
    </source>
</evidence>
<dbReference type="InterPro" id="IPR000974">
    <property type="entry name" value="Glyco_hydro_22_lys"/>
</dbReference>
<evidence type="ECO:0000256" key="2">
    <source>
        <dbReference type="ARBA" id="ARBA00023157"/>
    </source>
</evidence>
<dbReference type="RefSeq" id="XP_021560471.1">
    <property type="nucleotide sequence ID" value="XM_021704796.1"/>
</dbReference>
<dbReference type="STRING" id="29088.A0A2Y9I9Q7"/>
<dbReference type="Proteomes" id="UP000248481">
    <property type="component" value="Chromosome 5"/>
</dbReference>
<gene>
    <name evidence="6" type="primary">LOC110593521</name>
</gene>
<dbReference type="AlphaFoldDB" id="A0A2Y9I9Q7"/>
<dbReference type="SUPFAM" id="SSF53955">
    <property type="entry name" value="Lysozyme-like"/>
    <property type="match status" value="1"/>
</dbReference>
<dbReference type="PROSITE" id="PS00128">
    <property type="entry name" value="GLYCOSYL_HYDROL_F22_1"/>
    <property type="match status" value="1"/>
</dbReference>
<keyword evidence="2" id="KW-1015">Disulfide bond</keyword>
<evidence type="ECO:0000313" key="5">
    <source>
        <dbReference type="Proteomes" id="UP000248481"/>
    </source>
</evidence>
<sequence>MAQYESHFNTQAINRKNADGNIAYGLFQLNSQWWCTNSSQPSANACSPTCSKFLDDNIDDDIRCAKRVVRDPKRMFAWRAWIKHCKGRDLSKYLADCNL</sequence>
<dbReference type="GO" id="GO:0003796">
    <property type="term" value="F:lysozyme activity"/>
    <property type="evidence" value="ECO:0007669"/>
    <property type="project" value="InterPro"/>
</dbReference>